<comment type="caution">
    <text evidence="4">The sequence shown here is derived from an EMBL/GenBank/DDBJ whole genome shotgun (WGS) entry which is preliminary data.</text>
</comment>
<evidence type="ECO:0000256" key="1">
    <source>
        <dbReference type="SAM" id="MobiDB-lite"/>
    </source>
</evidence>
<keyword evidence="2" id="KW-0732">Signal</keyword>
<evidence type="ECO:0000256" key="2">
    <source>
        <dbReference type="SAM" id="SignalP"/>
    </source>
</evidence>
<dbReference type="Pfam" id="PF25139">
    <property type="entry name" value="LysM14_C"/>
    <property type="match status" value="1"/>
</dbReference>
<evidence type="ECO:0000259" key="3">
    <source>
        <dbReference type="PROSITE" id="PS50181"/>
    </source>
</evidence>
<protein>
    <recommendedName>
        <fullName evidence="3">F-box domain-containing protein</fullName>
    </recommendedName>
</protein>
<dbReference type="Pfam" id="PF00646">
    <property type="entry name" value="F-box"/>
    <property type="match status" value="1"/>
</dbReference>
<feature type="chain" id="PRO_5017395829" description="F-box domain-containing protein" evidence="2">
    <location>
        <begin position="21"/>
        <end position="548"/>
    </location>
</feature>
<dbReference type="InterPro" id="IPR057277">
    <property type="entry name" value="LysM_C"/>
</dbReference>
<dbReference type="SMART" id="SM00256">
    <property type="entry name" value="FBOX"/>
    <property type="match status" value="1"/>
</dbReference>
<dbReference type="AlphaFoldDB" id="A0A395MC32"/>
<dbReference type="Proteomes" id="UP000265631">
    <property type="component" value="Unassembled WGS sequence"/>
</dbReference>
<evidence type="ECO:0000313" key="4">
    <source>
        <dbReference type="EMBL" id="RFN45477.1"/>
    </source>
</evidence>
<dbReference type="PROSITE" id="PS50181">
    <property type="entry name" value="FBOX"/>
    <property type="match status" value="1"/>
</dbReference>
<feature type="domain" description="F-box" evidence="3">
    <location>
        <begin position="146"/>
        <end position="191"/>
    </location>
</feature>
<proteinExistence type="predicted"/>
<dbReference type="InterPro" id="IPR001810">
    <property type="entry name" value="F-box_dom"/>
</dbReference>
<gene>
    <name evidence="4" type="ORF">FIE12Z_10239</name>
</gene>
<sequence>MHFTSITAVVLATLATGTQAWQVTAYNNVANCKANKGSTYRIISGATNNEACITFGGSMPNTSCREYRNGGSSNGDCSGGFDVRSMIQEAGNCIVFDQTNCNGRYQDSNGPTNRACASLERYNWGSIKSFKCRGSLHVLGSDRNEIREEQRLPPELLFSISDHLDPDDRKNLSLVNSSLRSAMAPSLFKVLRVICPLVEDHIVSTIVTKYGANVLELRLDVTFYPKELEEEGENNDDESDDDSRYEDEENEEEVDAELASGPKWISSSSKTYRAAEPSPFTPTAKRTNGEKDFKSKADWDDNEFASFWQKDEWVGFIGRLKKLTLHTYGGNHDFGWLANTVPGFHASFHNLPNTMLSHAKNLEYFEIKGHNEGFLGGGGSLYLAPGSMPALRVLHVDGIAVTSVLNSFLQGVHGTLSKIRNTECVALAEDIHDDKQPTWEDLWKVVRQAIKAPAEVVFVPTRKRPITQEEYYHREDDPYKPPSDEDEKIKKFRRMAKEEDGFCIWPYVWVDSQYGYALPEWEMNVARLESGEDNLEFKLLMEEHIDST</sequence>
<accession>A0A395MC32</accession>
<feature type="compositionally biased region" description="Acidic residues" evidence="1">
    <location>
        <begin position="228"/>
        <end position="256"/>
    </location>
</feature>
<feature type="signal peptide" evidence="2">
    <location>
        <begin position="1"/>
        <end position="20"/>
    </location>
</feature>
<dbReference type="EMBL" id="PXXK01000350">
    <property type="protein sequence ID" value="RFN45477.1"/>
    <property type="molecule type" value="Genomic_DNA"/>
</dbReference>
<evidence type="ECO:0000313" key="5">
    <source>
        <dbReference type="Proteomes" id="UP000265631"/>
    </source>
</evidence>
<reference evidence="4 5" key="1">
    <citation type="journal article" date="2018" name="PLoS Pathog.">
        <title>Evolution of structural diversity of trichothecenes, a family of toxins produced by plant pathogenic and entomopathogenic fungi.</title>
        <authorList>
            <person name="Proctor R.H."/>
            <person name="McCormick S.P."/>
            <person name="Kim H.S."/>
            <person name="Cardoza R.E."/>
            <person name="Stanley A.M."/>
            <person name="Lindo L."/>
            <person name="Kelly A."/>
            <person name="Brown D.W."/>
            <person name="Lee T."/>
            <person name="Vaughan M.M."/>
            <person name="Alexander N.J."/>
            <person name="Busman M."/>
            <person name="Gutierrez S."/>
        </authorList>
    </citation>
    <scope>NUCLEOTIDE SEQUENCE [LARGE SCALE GENOMIC DNA]</scope>
    <source>
        <strain evidence="4 5">NRRL 13405</strain>
    </source>
</reference>
<organism evidence="4 5">
    <name type="scientific">Fusarium flagelliforme</name>
    <dbReference type="NCBI Taxonomy" id="2675880"/>
    <lineage>
        <taxon>Eukaryota</taxon>
        <taxon>Fungi</taxon>
        <taxon>Dikarya</taxon>
        <taxon>Ascomycota</taxon>
        <taxon>Pezizomycotina</taxon>
        <taxon>Sordariomycetes</taxon>
        <taxon>Hypocreomycetidae</taxon>
        <taxon>Hypocreales</taxon>
        <taxon>Nectriaceae</taxon>
        <taxon>Fusarium</taxon>
        <taxon>Fusarium incarnatum-equiseti species complex</taxon>
    </lineage>
</organism>
<feature type="region of interest" description="Disordered" evidence="1">
    <location>
        <begin position="228"/>
        <end position="292"/>
    </location>
</feature>
<name>A0A395MC32_9HYPO</name>
<keyword evidence="5" id="KW-1185">Reference proteome</keyword>